<dbReference type="PANTHER" id="PTHR43415">
    <property type="entry name" value="SPERMIDINE N(1)-ACETYLTRANSFERASE"/>
    <property type="match status" value="1"/>
</dbReference>
<dbReference type="InterPro" id="IPR000182">
    <property type="entry name" value="GNAT_dom"/>
</dbReference>
<evidence type="ECO:0000259" key="1">
    <source>
        <dbReference type="PROSITE" id="PS51186"/>
    </source>
</evidence>
<accession>A0A3A6QHK6</accession>
<gene>
    <name evidence="2" type="ORF">DZ860_21305</name>
</gene>
<keyword evidence="3" id="KW-1185">Reference proteome</keyword>
<proteinExistence type="predicted"/>
<dbReference type="CDD" id="cd04301">
    <property type="entry name" value="NAT_SF"/>
    <property type="match status" value="1"/>
</dbReference>
<dbReference type="InterPro" id="IPR016181">
    <property type="entry name" value="Acyl_CoA_acyltransferase"/>
</dbReference>
<name>A0A3A6QHK6_9VIBR</name>
<dbReference type="PANTHER" id="PTHR43415:SF5">
    <property type="entry name" value="ACETYLTRANSFERASE"/>
    <property type="match status" value="1"/>
</dbReference>
<dbReference type="OrthoDB" id="326501at2"/>
<organism evidence="2 3">
    <name type="scientific">Vibrio sinensis</name>
    <dbReference type="NCBI Taxonomy" id="2302434"/>
    <lineage>
        <taxon>Bacteria</taxon>
        <taxon>Pseudomonadati</taxon>
        <taxon>Pseudomonadota</taxon>
        <taxon>Gammaproteobacteria</taxon>
        <taxon>Vibrionales</taxon>
        <taxon>Vibrionaceae</taxon>
        <taxon>Vibrio</taxon>
    </lineage>
</organism>
<dbReference type="EMBL" id="QVMU01000032">
    <property type="protein sequence ID" value="RJX65777.1"/>
    <property type="molecule type" value="Genomic_DNA"/>
</dbReference>
<sequence length="168" mass="19910">MYKKSTQGSSLELIPFRPQDYSLLIDWINSEELNYLWGGPCYQFPLDFEQIAAHCQDVDTHAYILKNNHVSIGFIELIKMTKHHFRIARVFIHPNHRGLRFGHRMLEMVCQRAKQQHNAKHLTLRVFSKNKAALACYYSLGFKPFSSHLNVRQYKDQIWDLIEMELML</sequence>
<comment type="caution">
    <text evidence="2">The sequence shown here is derived from an EMBL/GenBank/DDBJ whole genome shotgun (WGS) entry which is preliminary data.</text>
</comment>
<dbReference type="Pfam" id="PF00583">
    <property type="entry name" value="Acetyltransf_1"/>
    <property type="match status" value="1"/>
</dbReference>
<evidence type="ECO:0000313" key="2">
    <source>
        <dbReference type="EMBL" id="RJX65777.1"/>
    </source>
</evidence>
<dbReference type="Gene3D" id="3.40.630.30">
    <property type="match status" value="1"/>
</dbReference>
<dbReference type="Proteomes" id="UP000273252">
    <property type="component" value="Unassembled WGS sequence"/>
</dbReference>
<evidence type="ECO:0000313" key="3">
    <source>
        <dbReference type="Proteomes" id="UP000273252"/>
    </source>
</evidence>
<dbReference type="PROSITE" id="PS51186">
    <property type="entry name" value="GNAT"/>
    <property type="match status" value="1"/>
</dbReference>
<dbReference type="GO" id="GO:0016747">
    <property type="term" value="F:acyltransferase activity, transferring groups other than amino-acyl groups"/>
    <property type="evidence" value="ECO:0007669"/>
    <property type="project" value="InterPro"/>
</dbReference>
<reference evidence="2 3" key="1">
    <citation type="submission" date="2018-08" db="EMBL/GenBank/DDBJ databases">
        <title>Vibrio isolated from the Eastern China Marginal Seas.</title>
        <authorList>
            <person name="Li Y."/>
        </authorList>
    </citation>
    <scope>NUCLEOTIDE SEQUENCE [LARGE SCALE GENOMIC DNA]</scope>
    <source>
        <strain evidence="2 3">BEI233</strain>
    </source>
</reference>
<dbReference type="AlphaFoldDB" id="A0A3A6QHK6"/>
<feature type="domain" description="N-acetyltransferase" evidence="1">
    <location>
        <begin position="11"/>
        <end position="168"/>
    </location>
</feature>
<keyword evidence="2" id="KW-0808">Transferase</keyword>
<protein>
    <submittedName>
        <fullName evidence="2">GNAT family N-acetyltransferase</fullName>
    </submittedName>
</protein>
<dbReference type="SUPFAM" id="SSF55729">
    <property type="entry name" value="Acyl-CoA N-acyltransferases (Nat)"/>
    <property type="match status" value="1"/>
</dbReference>